<dbReference type="RefSeq" id="WP_270454660.1">
    <property type="nucleotide sequence ID" value="NZ_JADPIE010000006.1"/>
</dbReference>
<evidence type="ECO:0000259" key="7">
    <source>
        <dbReference type="Pfam" id="PF13244"/>
    </source>
</evidence>
<dbReference type="EMBL" id="JADPIE010000006">
    <property type="protein sequence ID" value="MBF8437663.1"/>
    <property type="molecule type" value="Genomic_DNA"/>
</dbReference>
<feature type="transmembrane region" description="Helical" evidence="6">
    <location>
        <begin position="6"/>
        <end position="23"/>
    </location>
</feature>
<evidence type="ECO:0000313" key="9">
    <source>
        <dbReference type="Proteomes" id="UP000621436"/>
    </source>
</evidence>
<keyword evidence="9" id="KW-1185">Reference proteome</keyword>
<keyword evidence="2" id="KW-1003">Cell membrane</keyword>
<feature type="transmembrane region" description="Helical" evidence="6">
    <location>
        <begin position="53"/>
        <end position="72"/>
    </location>
</feature>
<feature type="domain" description="MrpA C-terminal/MbhD" evidence="7">
    <location>
        <begin position="12"/>
        <end position="77"/>
    </location>
</feature>
<evidence type="ECO:0000256" key="2">
    <source>
        <dbReference type="ARBA" id="ARBA00022475"/>
    </source>
</evidence>
<dbReference type="AlphaFoldDB" id="A0A931AZK2"/>
<reference evidence="8" key="1">
    <citation type="submission" date="2020-11" db="EMBL/GenBank/DDBJ databases">
        <title>Halonatronomonas betainensis gen. nov., sp. nov. a novel haloalkaliphilic representative of the family Halanaerobiacae capable of betaine degradation.</title>
        <authorList>
            <person name="Boltyanskaya Y."/>
            <person name="Kevbrin V."/>
            <person name="Detkova E."/>
            <person name="Grouzdev D.S."/>
            <person name="Koziaeva V."/>
            <person name="Zhilina T."/>
        </authorList>
    </citation>
    <scope>NUCLEOTIDE SEQUENCE</scope>
    <source>
        <strain evidence="8">Z-7014</strain>
    </source>
</reference>
<evidence type="ECO:0000313" key="8">
    <source>
        <dbReference type="EMBL" id="MBF8437663.1"/>
    </source>
</evidence>
<keyword evidence="3 6" id="KW-0812">Transmembrane</keyword>
<dbReference type="GO" id="GO:0005886">
    <property type="term" value="C:plasma membrane"/>
    <property type="evidence" value="ECO:0007669"/>
    <property type="project" value="UniProtKB-SubCell"/>
</dbReference>
<evidence type="ECO:0000256" key="3">
    <source>
        <dbReference type="ARBA" id="ARBA00022692"/>
    </source>
</evidence>
<evidence type="ECO:0000256" key="4">
    <source>
        <dbReference type="ARBA" id="ARBA00022989"/>
    </source>
</evidence>
<accession>A0A931AZK2</accession>
<evidence type="ECO:0000256" key="6">
    <source>
        <dbReference type="SAM" id="Phobius"/>
    </source>
</evidence>
<sequence length="80" mass="8664">MINIFHFVLILTLIVVVISVAKIKDLLSAVILFAVYNLIMSLLWQQMRAPDVAITEAALGAGVTTVLLVAAISKTGRLEK</sequence>
<organism evidence="8 9">
    <name type="scientific">Halonatronomonas betaini</name>
    <dbReference type="NCBI Taxonomy" id="2778430"/>
    <lineage>
        <taxon>Bacteria</taxon>
        <taxon>Bacillati</taxon>
        <taxon>Bacillota</taxon>
        <taxon>Clostridia</taxon>
        <taxon>Halanaerobiales</taxon>
        <taxon>Halarsenatibacteraceae</taxon>
        <taxon>Halonatronomonas</taxon>
    </lineage>
</organism>
<protein>
    <submittedName>
        <fullName evidence="8">DUF4040 domain-containing protein</fullName>
    </submittedName>
</protein>
<proteinExistence type="predicted"/>
<keyword evidence="5 6" id="KW-0472">Membrane</keyword>
<gene>
    <name evidence="8" type="ORF">I0Q91_11255</name>
</gene>
<comment type="caution">
    <text evidence="8">The sequence shown here is derived from an EMBL/GenBank/DDBJ whole genome shotgun (WGS) entry which is preliminary data.</text>
</comment>
<comment type="subcellular location">
    <subcellularLocation>
        <location evidence="1">Cell membrane</location>
        <topology evidence="1">Multi-pass membrane protein</topology>
    </subcellularLocation>
</comment>
<name>A0A931AZK2_9FIRM</name>
<dbReference type="Pfam" id="PF13244">
    <property type="entry name" value="MbhD"/>
    <property type="match status" value="1"/>
</dbReference>
<feature type="transmembrane region" description="Helical" evidence="6">
    <location>
        <begin position="30"/>
        <end position="47"/>
    </location>
</feature>
<keyword evidence="4 6" id="KW-1133">Transmembrane helix</keyword>
<evidence type="ECO:0000256" key="5">
    <source>
        <dbReference type="ARBA" id="ARBA00023136"/>
    </source>
</evidence>
<dbReference type="Proteomes" id="UP000621436">
    <property type="component" value="Unassembled WGS sequence"/>
</dbReference>
<evidence type="ECO:0000256" key="1">
    <source>
        <dbReference type="ARBA" id="ARBA00004651"/>
    </source>
</evidence>
<dbReference type="InterPro" id="IPR025383">
    <property type="entry name" value="MrpA_C/MbhD"/>
</dbReference>